<keyword evidence="3" id="KW-0547">Nucleotide-binding</keyword>
<evidence type="ECO:0000313" key="6">
    <source>
        <dbReference type="EMBL" id="MBB4235889.1"/>
    </source>
</evidence>
<evidence type="ECO:0000313" key="7">
    <source>
        <dbReference type="Proteomes" id="UP000540909"/>
    </source>
</evidence>
<dbReference type="Gene3D" id="2.40.50.100">
    <property type="match status" value="1"/>
</dbReference>
<organism evidence="6 7">
    <name type="scientific">Rhizobium esperanzae</name>
    <dbReference type="NCBI Taxonomy" id="1967781"/>
    <lineage>
        <taxon>Bacteria</taxon>
        <taxon>Pseudomonadati</taxon>
        <taxon>Pseudomonadota</taxon>
        <taxon>Alphaproteobacteria</taxon>
        <taxon>Hyphomicrobiales</taxon>
        <taxon>Rhizobiaceae</taxon>
        <taxon>Rhizobium/Agrobacterium group</taxon>
        <taxon>Rhizobium</taxon>
    </lineage>
</organism>
<name>A0A7W6W4U3_9HYPH</name>
<proteinExistence type="inferred from homology"/>
<dbReference type="InterPro" id="IPR003439">
    <property type="entry name" value="ABC_transporter-like_ATP-bd"/>
</dbReference>
<dbReference type="PANTHER" id="PTHR42781">
    <property type="entry name" value="SPERMIDINE/PUTRESCINE IMPORT ATP-BINDING PROTEIN POTA"/>
    <property type="match status" value="1"/>
</dbReference>
<dbReference type="GO" id="GO:0043190">
    <property type="term" value="C:ATP-binding cassette (ABC) transporter complex"/>
    <property type="evidence" value="ECO:0007669"/>
    <property type="project" value="InterPro"/>
</dbReference>
<evidence type="ECO:0000256" key="3">
    <source>
        <dbReference type="ARBA" id="ARBA00022741"/>
    </source>
</evidence>
<dbReference type="Pfam" id="PF00005">
    <property type="entry name" value="ABC_tran"/>
    <property type="match status" value="1"/>
</dbReference>
<keyword evidence="2" id="KW-0813">Transport</keyword>
<dbReference type="InterPro" id="IPR003593">
    <property type="entry name" value="AAA+_ATPase"/>
</dbReference>
<protein>
    <submittedName>
        <fullName evidence="6">Putative spermidine/putrescine transport system ATP-binding protein</fullName>
    </submittedName>
</protein>
<evidence type="ECO:0000256" key="2">
    <source>
        <dbReference type="ARBA" id="ARBA00022448"/>
    </source>
</evidence>
<dbReference type="InterPro" id="IPR050093">
    <property type="entry name" value="ABC_SmlMolc_Importer"/>
</dbReference>
<accession>A0A7W6W4U3</accession>
<evidence type="ECO:0000256" key="4">
    <source>
        <dbReference type="ARBA" id="ARBA00022840"/>
    </source>
</evidence>
<dbReference type="SUPFAM" id="SSF50331">
    <property type="entry name" value="MOP-like"/>
    <property type="match status" value="1"/>
</dbReference>
<evidence type="ECO:0000259" key="5">
    <source>
        <dbReference type="PROSITE" id="PS50893"/>
    </source>
</evidence>
<dbReference type="PANTHER" id="PTHR42781:SF4">
    <property type="entry name" value="SPERMIDINE_PUTRESCINE IMPORT ATP-BINDING PROTEIN POTA"/>
    <property type="match status" value="1"/>
</dbReference>
<dbReference type="PROSITE" id="PS00211">
    <property type="entry name" value="ABC_TRANSPORTER_1"/>
    <property type="match status" value="1"/>
</dbReference>
<dbReference type="AlphaFoldDB" id="A0A7W6W4U3"/>
<dbReference type="RefSeq" id="WP_184469940.1">
    <property type="nucleotide sequence ID" value="NZ_JACIFY010000007.1"/>
</dbReference>
<keyword evidence="4 6" id="KW-0067">ATP-binding</keyword>
<dbReference type="GO" id="GO:0005524">
    <property type="term" value="F:ATP binding"/>
    <property type="evidence" value="ECO:0007669"/>
    <property type="project" value="UniProtKB-KW"/>
</dbReference>
<dbReference type="InterPro" id="IPR027417">
    <property type="entry name" value="P-loop_NTPase"/>
</dbReference>
<dbReference type="GO" id="GO:0015847">
    <property type="term" value="P:putrescine transport"/>
    <property type="evidence" value="ECO:0007669"/>
    <property type="project" value="UniProtKB-ARBA"/>
</dbReference>
<dbReference type="InterPro" id="IPR008995">
    <property type="entry name" value="Mo/tungstate-bd_C_term_dom"/>
</dbReference>
<reference evidence="6 7" key="1">
    <citation type="submission" date="2020-08" db="EMBL/GenBank/DDBJ databases">
        <title>Genomic Encyclopedia of Type Strains, Phase IV (KMG-V): Genome sequencing to study the core and pangenomes of soil and plant-associated prokaryotes.</title>
        <authorList>
            <person name="Whitman W."/>
        </authorList>
    </citation>
    <scope>NUCLEOTIDE SEQUENCE [LARGE SCALE GENOMIC DNA]</scope>
    <source>
        <strain evidence="6 7">SEMIA 4089</strain>
    </source>
</reference>
<comment type="similarity">
    <text evidence="1">Belongs to the ABC transporter superfamily.</text>
</comment>
<sequence length="362" mass="39664">MMNIGKIKTGCAVAIRELTKEYHPIVAVAPTSVDIASGEFFAIIGPSGSGKSTLLGILAGYVQPTAGRVEVNGKDILSEPMYRRNIGMVFQNYALFPHMTVSENIAFPLKMRGMKNADVAERVNQSLAMVRLEQYRDRKPGMLSGGQQQRVALARAAIYQPSLLLMDEPLGALDKNLRDEMQEEIKRFQQELGITVIYVTHDQQEAAFLADRIGIMKDGAMEQIGTPRELYERPKSRFVAGFLGEASVFPITELSTGSDASASIEGGLRMRLNPANVVRGGKYVCIRPENVVIGEDAARLPNAYEGLITESLYTAGSVKYRITAPTGQSLVARALPHTGFQLYETGRTVKFGWSPDDVCIIN</sequence>
<dbReference type="Pfam" id="PF08402">
    <property type="entry name" value="TOBE_2"/>
    <property type="match status" value="1"/>
</dbReference>
<dbReference type="Proteomes" id="UP000540909">
    <property type="component" value="Unassembled WGS sequence"/>
</dbReference>
<comment type="caution">
    <text evidence="6">The sequence shown here is derived from an EMBL/GenBank/DDBJ whole genome shotgun (WGS) entry which is preliminary data.</text>
</comment>
<dbReference type="Gene3D" id="3.40.50.300">
    <property type="entry name" value="P-loop containing nucleotide triphosphate hydrolases"/>
    <property type="match status" value="1"/>
</dbReference>
<dbReference type="GO" id="GO:0022857">
    <property type="term" value="F:transmembrane transporter activity"/>
    <property type="evidence" value="ECO:0007669"/>
    <property type="project" value="InterPro"/>
</dbReference>
<gene>
    <name evidence="6" type="ORF">GGD57_002463</name>
</gene>
<dbReference type="InterPro" id="IPR013611">
    <property type="entry name" value="Transp-assoc_OB_typ2"/>
</dbReference>
<feature type="domain" description="ABC transporter" evidence="5">
    <location>
        <begin position="13"/>
        <end position="243"/>
    </location>
</feature>
<dbReference type="SMART" id="SM00382">
    <property type="entry name" value="AAA"/>
    <property type="match status" value="1"/>
</dbReference>
<dbReference type="GO" id="GO:0016887">
    <property type="term" value="F:ATP hydrolysis activity"/>
    <property type="evidence" value="ECO:0007669"/>
    <property type="project" value="InterPro"/>
</dbReference>
<dbReference type="SUPFAM" id="SSF52540">
    <property type="entry name" value="P-loop containing nucleoside triphosphate hydrolases"/>
    <property type="match status" value="1"/>
</dbReference>
<dbReference type="EMBL" id="JACIFY010000007">
    <property type="protein sequence ID" value="MBB4235889.1"/>
    <property type="molecule type" value="Genomic_DNA"/>
</dbReference>
<dbReference type="InterPro" id="IPR017871">
    <property type="entry name" value="ABC_transporter-like_CS"/>
</dbReference>
<dbReference type="FunFam" id="3.40.50.300:FF:000133">
    <property type="entry name" value="Spermidine/putrescine import ATP-binding protein PotA"/>
    <property type="match status" value="1"/>
</dbReference>
<evidence type="ECO:0000256" key="1">
    <source>
        <dbReference type="ARBA" id="ARBA00005417"/>
    </source>
</evidence>
<dbReference type="PROSITE" id="PS50893">
    <property type="entry name" value="ABC_TRANSPORTER_2"/>
    <property type="match status" value="1"/>
</dbReference>